<feature type="region of interest" description="Disordered" evidence="1">
    <location>
        <begin position="1"/>
        <end position="60"/>
    </location>
</feature>
<evidence type="ECO:0000313" key="3">
    <source>
        <dbReference type="Proteomes" id="UP000266723"/>
    </source>
</evidence>
<proteinExistence type="predicted"/>
<evidence type="ECO:0000313" key="2">
    <source>
        <dbReference type="EMBL" id="KAF3606910.1"/>
    </source>
</evidence>
<evidence type="ECO:0008006" key="4">
    <source>
        <dbReference type="Google" id="ProtNLM"/>
    </source>
</evidence>
<feature type="compositionally biased region" description="Basic and acidic residues" evidence="1">
    <location>
        <begin position="37"/>
        <end position="53"/>
    </location>
</feature>
<reference evidence="2 3" key="1">
    <citation type="journal article" date="2020" name="BMC Genomics">
        <title>Intraspecific diversification of the crop wild relative Brassica cretica Lam. using demographic model selection.</title>
        <authorList>
            <person name="Kioukis A."/>
            <person name="Michalopoulou V.A."/>
            <person name="Briers L."/>
            <person name="Pirintsos S."/>
            <person name="Studholme D.J."/>
            <person name="Pavlidis P."/>
            <person name="Sarris P.F."/>
        </authorList>
    </citation>
    <scope>NUCLEOTIDE SEQUENCE [LARGE SCALE GENOMIC DNA]</scope>
    <source>
        <strain evidence="3">cv. PFS-1207/04</strain>
    </source>
</reference>
<comment type="caution">
    <text evidence="2">The sequence shown here is derived from an EMBL/GenBank/DDBJ whole genome shotgun (WGS) entry which is preliminary data.</text>
</comment>
<keyword evidence="3" id="KW-1185">Reference proteome</keyword>
<protein>
    <recommendedName>
        <fullName evidence="4">Peroxin-14</fullName>
    </recommendedName>
</protein>
<accession>A0ABQ7EUW2</accession>
<sequence length="60" mass="6745">MIPSTSAYHSPWRASGEVNHRNSLSNKQEEWTSPTPEKTKEPTAATERLHHSTVDTAEVE</sequence>
<dbReference type="Proteomes" id="UP000266723">
    <property type="component" value="Unassembled WGS sequence"/>
</dbReference>
<organism evidence="2 3">
    <name type="scientific">Brassica cretica</name>
    <name type="common">Mustard</name>
    <dbReference type="NCBI Taxonomy" id="69181"/>
    <lineage>
        <taxon>Eukaryota</taxon>
        <taxon>Viridiplantae</taxon>
        <taxon>Streptophyta</taxon>
        <taxon>Embryophyta</taxon>
        <taxon>Tracheophyta</taxon>
        <taxon>Spermatophyta</taxon>
        <taxon>Magnoliopsida</taxon>
        <taxon>eudicotyledons</taxon>
        <taxon>Gunneridae</taxon>
        <taxon>Pentapetalae</taxon>
        <taxon>rosids</taxon>
        <taxon>malvids</taxon>
        <taxon>Brassicales</taxon>
        <taxon>Brassicaceae</taxon>
        <taxon>Brassiceae</taxon>
        <taxon>Brassica</taxon>
    </lineage>
</organism>
<dbReference type="EMBL" id="QGKV02000297">
    <property type="protein sequence ID" value="KAF3606910.1"/>
    <property type="molecule type" value="Genomic_DNA"/>
</dbReference>
<gene>
    <name evidence="2" type="ORF">DY000_02046125</name>
</gene>
<evidence type="ECO:0000256" key="1">
    <source>
        <dbReference type="SAM" id="MobiDB-lite"/>
    </source>
</evidence>
<name>A0ABQ7EUW2_BRACR</name>